<evidence type="ECO:0000313" key="3">
    <source>
        <dbReference type="Proteomes" id="UP000053257"/>
    </source>
</evidence>
<dbReference type="InterPro" id="IPR000120">
    <property type="entry name" value="Amidase"/>
</dbReference>
<dbReference type="SUPFAM" id="SSF75304">
    <property type="entry name" value="Amidase signature (AS) enzymes"/>
    <property type="match status" value="1"/>
</dbReference>
<dbReference type="InterPro" id="IPR023631">
    <property type="entry name" value="Amidase_dom"/>
</dbReference>
<dbReference type="PANTHER" id="PTHR11895">
    <property type="entry name" value="TRANSAMIDASE"/>
    <property type="match status" value="1"/>
</dbReference>
<sequence length="567" mass="61150">MPGTPNDDARGLHAPPVTNDVLQRTAAVLGVRVPEKWEEDFTVMLASARDAMEQILGMEDFVIQPDLERFPRKDVSRPAVDENPYNAWATKVTVENTNSEEASTGLLAGKKIILKDNICLAGVPCDFGTKVFENWVPKTDATVVTRVLEAGGQIIGKGTCENFCSYGVSNTAASGPVGNPYDKTRSAGGSTSGCGVLIALGVADLGIGGDQGGSIRIPSSHVGIVGLKPSFGLVPYTGIISSETTVDHTGPMSQDVMSNALLLQVIAGVDGYDDRQLAGTPFPNQVPNYPALLSAARSASALLDVSEKVPNPALGPPRKMRIGVLKEGFDFPAMDPRVAACVKAAVNKFEELGAEIVDVTVPGHSAVPMLGRAQRYVQLTGCWCGSDRLLSIATNSLLGRHTGTRQMNITDLTEQLLPWTQKKYENLWYVAASYMVSGMYAEMNYPQLHGKIHNLMRKLKLEYDAVLRNVDILVMPTLPWVAKKLLPADAPPLTQLKDYDGLTSNTLPFNLTGHPALSIPCGMVSPPEGPEELRLPVGLQLVGKYYDELTLYKAALAWSDVFNWKEM</sequence>
<dbReference type="PANTHER" id="PTHR11895:SF170">
    <property type="entry name" value="AMIDASE"/>
    <property type="match status" value="1"/>
</dbReference>
<gene>
    <name evidence="2" type="ORF">PHLGIDRAFT_28512</name>
</gene>
<feature type="domain" description="Amidase" evidence="1">
    <location>
        <begin position="96"/>
        <end position="551"/>
    </location>
</feature>
<name>A0A0C3SBX8_PHLG1</name>
<dbReference type="Proteomes" id="UP000053257">
    <property type="component" value="Unassembled WGS sequence"/>
</dbReference>
<dbReference type="STRING" id="745531.A0A0C3SBX8"/>
<protein>
    <recommendedName>
        <fullName evidence="1">Amidase domain-containing protein</fullName>
    </recommendedName>
</protein>
<accession>A0A0C3SBX8</accession>
<dbReference type="Pfam" id="PF01425">
    <property type="entry name" value="Amidase"/>
    <property type="match status" value="1"/>
</dbReference>
<dbReference type="OrthoDB" id="1879366at2759"/>
<dbReference type="GO" id="GO:0003824">
    <property type="term" value="F:catalytic activity"/>
    <property type="evidence" value="ECO:0007669"/>
    <property type="project" value="InterPro"/>
</dbReference>
<reference evidence="2 3" key="1">
    <citation type="journal article" date="2014" name="PLoS Genet.">
        <title>Analysis of the Phlebiopsis gigantea genome, transcriptome and secretome provides insight into its pioneer colonization strategies of wood.</title>
        <authorList>
            <person name="Hori C."/>
            <person name="Ishida T."/>
            <person name="Igarashi K."/>
            <person name="Samejima M."/>
            <person name="Suzuki H."/>
            <person name="Master E."/>
            <person name="Ferreira P."/>
            <person name="Ruiz-Duenas F.J."/>
            <person name="Held B."/>
            <person name="Canessa P."/>
            <person name="Larrondo L.F."/>
            <person name="Schmoll M."/>
            <person name="Druzhinina I.S."/>
            <person name="Kubicek C.P."/>
            <person name="Gaskell J.A."/>
            <person name="Kersten P."/>
            <person name="St John F."/>
            <person name="Glasner J."/>
            <person name="Sabat G."/>
            <person name="Splinter BonDurant S."/>
            <person name="Syed K."/>
            <person name="Yadav J."/>
            <person name="Mgbeahuruike A.C."/>
            <person name="Kovalchuk A."/>
            <person name="Asiegbu F.O."/>
            <person name="Lackner G."/>
            <person name="Hoffmeister D."/>
            <person name="Rencoret J."/>
            <person name="Gutierrez A."/>
            <person name="Sun H."/>
            <person name="Lindquist E."/>
            <person name="Barry K."/>
            <person name="Riley R."/>
            <person name="Grigoriev I.V."/>
            <person name="Henrissat B."/>
            <person name="Kues U."/>
            <person name="Berka R.M."/>
            <person name="Martinez A.T."/>
            <person name="Covert S.F."/>
            <person name="Blanchette R.A."/>
            <person name="Cullen D."/>
        </authorList>
    </citation>
    <scope>NUCLEOTIDE SEQUENCE [LARGE SCALE GENOMIC DNA]</scope>
    <source>
        <strain evidence="2 3">11061_1 CR5-6</strain>
    </source>
</reference>
<evidence type="ECO:0000259" key="1">
    <source>
        <dbReference type="Pfam" id="PF01425"/>
    </source>
</evidence>
<dbReference type="InterPro" id="IPR036928">
    <property type="entry name" value="AS_sf"/>
</dbReference>
<evidence type="ECO:0000313" key="2">
    <source>
        <dbReference type="EMBL" id="KIP10417.1"/>
    </source>
</evidence>
<keyword evidence="3" id="KW-1185">Reference proteome</keyword>
<proteinExistence type="predicted"/>
<dbReference type="Gene3D" id="3.90.1300.10">
    <property type="entry name" value="Amidase signature (AS) domain"/>
    <property type="match status" value="1"/>
</dbReference>
<dbReference type="EMBL" id="KN840455">
    <property type="protein sequence ID" value="KIP10417.1"/>
    <property type="molecule type" value="Genomic_DNA"/>
</dbReference>
<dbReference type="HOGENOM" id="CLU_009600_18_1_1"/>
<dbReference type="AlphaFoldDB" id="A0A0C3SBX8"/>
<organism evidence="2 3">
    <name type="scientific">Phlebiopsis gigantea (strain 11061_1 CR5-6)</name>
    <name type="common">White-rot fungus</name>
    <name type="synonym">Peniophora gigantea</name>
    <dbReference type="NCBI Taxonomy" id="745531"/>
    <lineage>
        <taxon>Eukaryota</taxon>
        <taxon>Fungi</taxon>
        <taxon>Dikarya</taxon>
        <taxon>Basidiomycota</taxon>
        <taxon>Agaricomycotina</taxon>
        <taxon>Agaricomycetes</taxon>
        <taxon>Polyporales</taxon>
        <taxon>Phanerochaetaceae</taxon>
        <taxon>Phlebiopsis</taxon>
    </lineage>
</organism>